<keyword evidence="2 7" id="KW-0378">Hydrolase</keyword>
<dbReference type="EMBL" id="FNQC01000016">
    <property type="protein sequence ID" value="SDZ47123.1"/>
    <property type="molecule type" value="Genomic_DNA"/>
</dbReference>
<dbReference type="Pfam" id="PF02836">
    <property type="entry name" value="Glyco_hydro_2_C"/>
    <property type="match status" value="1"/>
</dbReference>
<dbReference type="Gene3D" id="2.60.40.10">
    <property type="entry name" value="Immunoglobulins"/>
    <property type="match status" value="1"/>
</dbReference>
<comment type="caution">
    <text evidence="7">The sequence shown here is derived from an EMBL/GenBank/DDBJ whole genome shotgun (WGS) entry which is preliminary data.</text>
</comment>
<gene>
    <name evidence="7" type="ORF">SAMN05444412_11620</name>
</gene>
<evidence type="ECO:0000313" key="7">
    <source>
        <dbReference type="EMBL" id="SDZ47123.1"/>
    </source>
</evidence>
<dbReference type="GO" id="GO:0016787">
    <property type="term" value="F:hydrolase activity"/>
    <property type="evidence" value="ECO:0007669"/>
    <property type="project" value="UniProtKB-KW"/>
</dbReference>
<dbReference type="Gene3D" id="3.20.20.80">
    <property type="entry name" value="Glycosidases"/>
    <property type="match status" value="1"/>
</dbReference>
<name>A0A1H3T9Z5_9BACT</name>
<dbReference type="SUPFAM" id="SSF49785">
    <property type="entry name" value="Galactose-binding domain-like"/>
    <property type="match status" value="1"/>
</dbReference>
<evidence type="ECO:0000313" key="8">
    <source>
        <dbReference type="Proteomes" id="UP000199663"/>
    </source>
</evidence>
<dbReference type="InterPro" id="IPR013783">
    <property type="entry name" value="Ig-like_fold"/>
</dbReference>
<protein>
    <submittedName>
        <fullName evidence="7">Glycosyl hydrolases family 2</fullName>
    </submittedName>
</protein>
<dbReference type="InterPro" id="IPR006104">
    <property type="entry name" value="Glyco_hydro_2_N"/>
</dbReference>
<dbReference type="InterPro" id="IPR008979">
    <property type="entry name" value="Galactose-bd-like_sf"/>
</dbReference>
<reference evidence="7 8" key="1">
    <citation type="submission" date="2016-10" db="EMBL/GenBank/DDBJ databases">
        <authorList>
            <person name="Varghese N."/>
            <person name="Submissions S."/>
        </authorList>
    </citation>
    <scope>NUCLEOTIDE SEQUENCE [LARGE SCALE GENOMIC DNA]</scope>
    <source>
        <strain evidence="7 8">DSM 17997</strain>
    </source>
</reference>
<sequence length="622" mass="71143">MQMMIEKKSLYLLTFLFFGFLIIPEIKAQDLLTPVIQSPWAEQTANLNHDYYPRPQMERSDWVNLNGQWDYAILPKGNQAPSQYGGKIRVPFAVESSLSGVGKNIGKEQELWYKRQVKIERKNKKDRILLHFGAVDWEAEVFVNGKKAGLHQGGYDPFSFDISDYLKAGADQEIVVRVWDPSDEGPQPRGKQIKEPHAIWYTPVTGIWQTVWIESVPQTYIEHVLIQPNYDKGIFEVSAQTTGITASQSLEVIISADGQEVGRKEFQPGEKAQVQVGSIKAWTPEDPFLYDAVIRIISGKRILDEVKSYSAMRKISMAPDSQGIQRMLLNNKFLFQYGPLDQGWWPDGLYTAPSDEAMLFDIEKTKEMGFNMIRKHVKVEPARWYYHTDRLGLLVWQDMPNGDHGNNWESRPGILGHGTDKVRTSESEAIFKKEWKAIMDAFRHFPSIVIWVPFNEAWGQFKTKEITEWTKSYDISRLVNSASGGNFIMEGAKITGDIIDLHNYPNAVMPDPEIYGKDQVIVLGEFGGLGLPVEGHTWQEKDNWGYQSFKTKAELQNKYTELMESMIPLIKKGLSAAVYTQTTDVEVEVNGLMTYDRKVIKFDIPILKALHNNLYQVKIEIE</sequence>
<organism evidence="7 8">
    <name type="scientific">Rhodonellum ikkaensis</name>
    <dbReference type="NCBI Taxonomy" id="336829"/>
    <lineage>
        <taxon>Bacteria</taxon>
        <taxon>Pseudomonadati</taxon>
        <taxon>Bacteroidota</taxon>
        <taxon>Cytophagia</taxon>
        <taxon>Cytophagales</taxon>
        <taxon>Cytophagaceae</taxon>
        <taxon>Rhodonellum</taxon>
    </lineage>
</organism>
<dbReference type="PANTHER" id="PTHR42732:SF2">
    <property type="entry name" value="BETA-MANNOSIDASE"/>
    <property type="match status" value="1"/>
</dbReference>
<dbReference type="InterPro" id="IPR006103">
    <property type="entry name" value="Glyco_hydro_2_cat"/>
</dbReference>
<proteinExistence type="inferred from homology"/>
<evidence type="ECO:0000256" key="3">
    <source>
        <dbReference type="ARBA" id="ARBA00023295"/>
    </source>
</evidence>
<dbReference type="Pfam" id="PF00703">
    <property type="entry name" value="Glyco_hydro_2"/>
    <property type="match status" value="1"/>
</dbReference>
<dbReference type="RefSeq" id="WP_019599696.1">
    <property type="nucleotide sequence ID" value="NZ_FNQC01000016.1"/>
</dbReference>
<dbReference type="Proteomes" id="UP000199663">
    <property type="component" value="Unassembled WGS sequence"/>
</dbReference>
<feature type="domain" description="Glycoside hydrolase family 2 immunoglobulin-like beta-sandwich" evidence="4">
    <location>
        <begin position="219"/>
        <end position="313"/>
    </location>
</feature>
<evidence type="ECO:0000259" key="4">
    <source>
        <dbReference type="Pfam" id="PF00703"/>
    </source>
</evidence>
<evidence type="ECO:0000256" key="2">
    <source>
        <dbReference type="ARBA" id="ARBA00022801"/>
    </source>
</evidence>
<dbReference type="Pfam" id="PF02837">
    <property type="entry name" value="Glyco_hydro_2_N"/>
    <property type="match status" value="1"/>
</dbReference>
<evidence type="ECO:0000259" key="6">
    <source>
        <dbReference type="Pfam" id="PF02837"/>
    </source>
</evidence>
<accession>A0A1H3T9Z5</accession>
<dbReference type="InterPro" id="IPR036156">
    <property type="entry name" value="Beta-gal/glucu_dom_sf"/>
</dbReference>
<comment type="similarity">
    <text evidence="1">Belongs to the glycosyl hydrolase 2 family.</text>
</comment>
<evidence type="ECO:0000259" key="5">
    <source>
        <dbReference type="Pfam" id="PF02836"/>
    </source>
</evidence>
<dbReference type="InterPro" id="IPR017853">
    <property type="entry name" value="GH"/>
</dbReference>
<keyword evidence="8" id="KW-1185">Reference proteome</keyword>
<dbReference type="SUPFAM" id="SSF49303">
    <property type="entry name" value="beta-Galactosidase/glucuronidase domain"/>
    <property type="match status" value="1"/>
</dbReference>
<keyword evidence="3" id="KW-0326">Glycosidase</keyword>
<dbReference type="Gene3D" id="2.60.120.260">
    <property type="entry name" value="Galactose-binding domain-like"/>
    <property type="match status" value="1"/>
</dbReference>
<dbReference type="PANTHER" id="PTHR42732">
    <property type="entry name" value="BETA-GALACTOSIDASE"/>
    <property type="match status" value="1"/>
</dbReference>
<dbReference type="SUPFAM" id="SSF51445">
    <property type="entry name" value="(Trans)glycosidases"/>
    <property type="match status" value="1"/>
</dbReference>
<dbReference type="InterPro" id="IPR006102">
    <property type="entry name" value="Ig-like_GH2"/>
</dbReference>
<feature type="domain" description="Glycosyl hydrolases family 2 sugar binding" evidence="6">
    <location>
        <begin position="109"/>
        <end position="182"/>
    </location>
</feature>
<evidence type="ECO:0000256" key="1">
    <source>
        <dbReference type="ARBA" id="ARBA00007401"/>
    </source>
</evidence>
<dbReference type="InterPro" id="IPR051913">
    <property type="entry name" value="GH2_Domain-Containing"/>
</dbReference>
<feature type="domain" description="Glycoside hydrolase family 2 catalytic" evidence="5">
    <location>
        <begin position="355"/>
        <end position="484"/>
    </location>
</feature>